<feature type="compositionally biased region" description="Gly residues" evidence="6">
    <location>
        <begin position="913"/>
        <end position="928"/>
    </location>
</feature>
<feature type="domain" description="RRM" evidence="7">
    <location>
        <begin position="416"/>
        <end position="490"/>
    </location>
</feature>
<dbReference type="EMBL" id="UYSG01011871">
    <property type="protein sequence ID" value="VDL63863.1"/>
    <property type="molecule type" value="Genomic_DNA"/>
</dbReference>
<dbReference type="CDD" id="cd00590">
    <property type="entry name" value="RRM_SF"/>
    <property type="match status" value="4"/>
</dbReference>
<feature type="region of interest" description="Disordered" evidence="6">
    <location>
        <begin position="1"/>
        <end position="150"/>
    </location>
</feature>
<dbReference type="Proteomes" id="UP000274504">
    <property type="component" value="Unassembled WGS sequence"/>
</dbReference>
<feature type="compositionally biased region" description="Basic and acidic residues" evidence="6">
    <location>
        <begin position="492"/>
        <end position="504"/>
    </location>
</feature>
<protein>
    <submittedName>
        <fullName evidence="10">RRM domain-containing protein</fullName>
    </submittedName>
</protein>
<name>A0A0R3SY75_HYMDI</name>
<feature type="compositionally biased region" description="Acidic residues" evidence="6">
    <location>
        <begin position="62"/>
        <end position="114"/>
    </location>
</feature>
<dbReference type="STRING" id="6216.A0A0R3SY75"/>
<feature type="compositionally biased region" description="Gly residues" evidence="6">
    <location>
        <begin position="621"/>
        <end position="670"/>
    </location>
</feature>
<feature type="compositionally biased region" description="Polar residues" evidence="6">
    <location>
        <begin position="8"/>
        <end position="19"/>
    </location>
</feature>
<feature type="compositionally biased region" description="Basic and acidic residues" evidence="6">
    <location>
        <begin position="592"/>
        <end position="606"/>
    </location>
</feature>
<dbReference type="OrthoDB" id="6267411at2759"/>
<evidence type="ECO:0000256" key="6">
    <source>
        <dbReference type="SAM" id="MobiDB-lite"/>
    </source>
</evidence>
<proteinExistence type="predicted"/>
<feature type="domain" description="RRM" evidence="7">
    <location>
        <begin position="343"/>
        <end position="411"/>
    </location>
</feature>
<reference evidence="8 9" key="2">
    <citation type="submission" date="2018-11" db="EMBL/GenBank/DDBJ databases">
        <authorList>
            <consortium name="Pathogen Informatics"/>
        </authorList>
    </citation>
    <scope>NUCLEOTIDE SEQUENCE [LARGE SCALE GENOMIC DNA]</scope>
</reference>
<feature type="region of interest" description="Disordered" evidence="6">
    <location>
        <begin position="890"/>
        <end position="1031"/>
    </location>
</feature>
<dbReference type="InterPro" id="IPR051945">
    <property type="entry name" value="RRM_MRD1_RNA_proc_ribogen"/>
</dbReference>
<feature type="compositionally biased region" description="Basic and acidic residues" evidence="6">
    <location>
        <begin position="929"/>
        <end position="940"/>
    </location>
</feature>
<feature type="compositionally biased region" description="Basic and acidic residues" evidence="6">
    <location>
        <begin position="511"/>
        <end position="521"/>
    </location>
</feature>
<feature type="domain" description="RRM" evidence="7">
    <location>
        <begin position="815"/>
        <end position="889"/>
    </location>
</feature>
<dbReference type="GO" id="GO:0005634">
    <property type="term" value="C:nucleus"/>
    <property type="evidence" value="ECO:0007669"/>
    <property type="project" value="UniProtKB-SubCell"/>
</dbReference>
<evidence type="ECO:0000313" key="9">
    <source>
        <dbReference type="Proteomes" id="UP000274504"/>
    </source>
</evidence>
<feature type="compositionally biased region" description="Acidic residues" evidence="6">
    <location>
        <begin position="35"/>
        <end position="45"/>
    </location>
</feature>
<evidence type="ECO:0000259" key="7">
    <source>
        <dbReference type="PROSITE" id="PS50102"/>
    </source>
</evidence>
<feature type="compositionally biased region" description="Basic and acidic residues" evidence="6">
    <location>
        <begin position="780"/>
        <end position="805"/>
    </location>
</feature>
<evidence type="ECO:0000313" key="8">
    <source>
        <dbReference type="EMBL" id="VDL63863.1"/>
    </source>
</evidence>
<dbReference type="InterPro" id="IPR000504">
    <property type="entry name" value="RRM_dom"/>
</dbReference>
<evidence type="ECO:0000256" key="4">
    <source>
        <dbReference type="ARBA" id="ARBA00023242"/>
    </source>
</evidence>
<keyword evidence="3 5" id="KW-0694">RNA-binding</keyword>
<dbReference type="Pfam" id="PF00076">
    <property type="entry name" value="RRM_1"/>
    <property type="match status" value="2"/>
</dbReference>
<dbReference type="SUPFAM" id="SSF54928">
    <property type="entry name" value="RNA-binding domain, RBD"/>
    <property type="match status" value="4"/>
</dbReference>
<feature type="compositionally biased region" description="Gly residues" evidence="6">
    <location>
        <begin position="943"/>
        <end position="971"/>
    </location>
</feature>
<dbReference type="AlphaFoldDB" id="A0A0R3SY75"/>
<feature type="region of interest" description="Disordered" evidence="6">
    <location>
        <begin position="491"/>
        <end position="670"/>
    </location>
</feature>
<dbReference type="Gene3D" id="3.30.70.330">
    <property type="match status" value="4"/>
</dbReference>
<feature type="compositionally biased region" description="Basic and acidic residues" evidence="6">
    <location>
        <begin position="890"/>
        <end position="899"/>
    </location>
</feature>
<evidence type="ECO:0000256" key="3">
    <source>
        <dbReference type="ARBA" id="ARBA00022884"/>
    </source>
</evidence>
<feature type="compositionally biased region" description="Acidic residues" evidence="6">
    <location>
        <begin position="531"/>
        <end position="591"/>
    </location>
</feature>
<feature type="compositionally biased region" description="Basic and acidic residues" evidence="6">
    <location>
        <begin position="975"/>
        <end position="988"/>
    </location>
</feature>
<dbReference type="PANTHER" id="PTHR48039:SF5">
    <property type="entry name" value="RNA-BINDING PROTEIN 28"/>
    <property type="match status" value="1"/>
</dbReference>
<evidence type="ECO:0000256" key="2">
    <source>
        <dbReference type="ARBA" id="ARBA00022737"/>
    </source>
</evidence>
<evidence type="ECO:0000313" key="10">
    <source>
        <dbReference type="WBParaSite" id="HDID_0001072001-mRNA-1"/>
    </source>
</evidence>
<accession>A0A0R3SY75</accession>
<dbReference type="GO" id="GO:0003729">
    <property type="term" value="F:mRNA binding"/>
    <property type="evidence" value="ECO:0007669"/>
    <property type="project" value="TreeGrafter"/>
</dbReference>
<evidence type="ECO:0000256" key="5">
    <source>
        <dbReference type="PROSITE-ProRule" id="PRU00176"/>
    </source>
</evidence>
<sequence length="1031" mass="110762">MTQKKNRSSTASTKSNGSVASAEKKIVTKKRQREEDSEDETELTETEMQRVKKLKQMLADAGDSEEGEEVSGEDDSQDEDYGVSDEEEDSDDDDDDDDGDEDDSEHDGDTEEEFPEKVVTPKKASAKKEKDQSPAKANGSAKKGAAEKDAQVVGRITEPFKPSGSNVMLFNIPKINEIELKGFLSKRNVSPESICCINGPVAMLGFSNEAAAKKAITSCSGAAYSQSILAAVTASGEDLAMIRSNKNPNPSKSDAPLTCVFVTDIPKPVSEAELVKATDIEPKHVRLITSGPKNRLTNACYIDCKSVADAKKALQSLSKHSFAGKSVKVYLKPQFNFNPVTEKSVIIANVPFSFDVEAIKKEFPKAKKVELTRRGCFMLTFENAEIRDNVVKESKGKVMDGRELRFITTEKTHADVAVFVSNIAFTVTADELKAFFPGCKNVFMKKNNNGKFSGNAVVYYNTKEEAEIGSKQAAGKEIKGRAIKVKMTCAEPKTESETAKKESKPAAQKVAEPKAKAEQKTKKPVQVGSDSESEEDEDKDDVEEEGDSDDDEVGIVEGADSDDQDDDDDDDDEEEDEEEDDSEDDKSEEETEKPTEQKRARMDSTETKSPNSRPPFKARGRGNGGDFRGGNRGGGFRGGNRGGSGFRGGNRGGFRGGRGRGGNGGGFRGGNRGRAACMYSRTSAPKAQSLCVFNYPEGMDENDLYASFPSALSISSQQNGSSPSCLIKFQSDADCQAAYAECLGGKLIGGRPIQATLVPAGDRSHSSRGGYGSSSGSRDNYSRNDRDQNRGDRGGDRSSPRRSHGDNGGSASADCVLTLRNLAWSITEDDLYQEFPRAVSANIKMDERNRSRGFGSVTFANASDCRSAEAECQDKQMNGRQVRAEIGHPVERNRDDFRGGRGGGRPFFDRYNNGGGGRRGGYGGGGDDGPPRRRFDDVDGGRSSWGGHGSGGGGGRDFGNRRGGFGGGSGGFDRNSGRGGERSGRERSPPSLGAAGRRPRGGPASGGARITSAVIRRIPGDSSDSDFDNRG</sequence>
<evidence type="ECO:0000256" key="1">
    <source>
        <dbReference type="ARBA" id="ARBA00004123"/>
    </source>
</evidence>
<reference evidence="10" key="1">
    <citation type="submission" date="2017-02" db="UniProtKB">
        <authorList>
            <consortium name="WormBaseParasite"/>
        </authorList>
    </citation>
    <scope>IDENTIFICATION</scope>
</reference>
<organism evidence="10">
    <name type="scientific">Hymenolepis diminuta</name>
    <name type="common">Rat tapeworm</name>
    <dbReference type="NCBI Taxonomy" id="6216"/>
    <lineage>
        <taxon>Eukaryota</taxon>
        <taxon>Metazoa</taxon>
        <taxon>Spiralia</taxon>
        <taxon>Lophotrochozoa</taxon>
        <taxon>Platyhelminthes</taxon>
        <taxon>Cestoda</taxon>
        <taxon>Eucestoda</taxon>
        <taxon>Cyclophyllidea</taxon>
        <taxon>Hymenolepididae</taxon>
        <taxon>Hymenolepis</taxon>
    </lineage>
</organism>
<dbReference type="InterPro" id="IPR035979">
    <property type="entry name" value="RBD_domain_sf"/>
</dbReference>
<dbReference type="SMART" id="SM00360">
    <property type="entry name" value="RRM"/>
    <property type="match status" value="5"/>
</dbReference>
<dbReference type="WBParaSite" id="HDID_0001072001-mRNA-1">
    <property type="protein sequence ID" value="HDID_0001072001-mRNA-1"/>
    <property type="gene ID" value="HDID_0001072001"/>
</dbReference>
<keyword evidence="4" id="KW-0539">Nucleus</keyword>
<dbReference type="PANTHER" id="PTHR48039">
    <property type="entry name" value="RNA-BINDING MOTIF PROTEIN 14B"/>
    <property type="match status" value="1"/>
</dbReference>
<feature type="region of interest" description="Disordered" evidence="6">
    <location>
        <begin position="757"/>
        <end position="810"/>
    </location>
</feature>
<dbReference type="PROSITE" id="PS50102">
    <property type="entry name" value="RRM"/>
    <property type="match status" value="3"/>
</dbReference>
<comment type="subcellular location">
    <subcellularLocation>
        <location evidence="1">Nucleus</location>
    </subcellularLocation>
</comment>
<dbReference type="InterPro" id="IPR012677">
    <property type="entry name" value="Nucleotide-bd_a/b_plait_sf"/>
</dbReference>
<keyword evidence="2" id="KW-0677">Repeat</keyword>
<gene>
    <name evidence="8" type="ORF">HDID_LOCUS10718</name>
</gene>